<keyword evidence="2" id="KW-1185">Reference proteome</keyword>
<gene>
    <name evidence="1" type="ORF">HNP21_003979</name>
</gene>
<organism evidence="1 2">
    <name type="scientific">Priestia aryabhattai</name>
    <name type="common">Bacillus aryabhattai</name>
    <dbReference type="NCBI Taxonomy" id="412384"/>
    <lineage>
        <taxon>Bacteria</taxon>
        <taxon>Bacillati</taxon>
        <taxon>Bacillota</taxon>
        <taxon>Bacilli</taxon>
        <taxon>Bacillales</taxon>
        <taxon>Bacillaceae</taxon>
        <taxon>Priestia</taxon>
    </lineage>
</organism>
<sequence>MSKIFMKEVKYAGIRIIIHIYEWWFMKPRYSHGFLYS</sequence>
<proteinExistence type="predicted"/>
<name>A0A7W3ND98_PRIAR</name>
<dbReference type="Proteomes" id="UP000543174">
    <property type="component" value="Unassembled WGS sequence"/>
</dbReference>
<protein>
    <submittedName>
        <fullName evidence="1">Uncharacterized protein</fullName>
    </submittedName>
</protein>
<evidence type="ECO:0000313" key="1">
    <source>
        <dbReference type="EMBL" id="MBA9040869.1"/>
    </source>
</evidence>
<dbReference type="AlphaFoldDB" id="A0A7W3ND98"/>
<dbReference type="EMBL" id="JACJHT010000003">
    <property type="protein sequence ID" value="MBA9040869.1"/>
    <property type="molecule type" value="Genomic_DNA"/>
</dbReference>
<accession>A0A7W3ND98</accession>
<evidence type="ECO:0000313" key="2">
    <source>
        <dbReference type="Proteomes" id="UP000543174"/>
    </source>
</evidence>
<comment type="caution">
    <text evidence="1">The sequence shown here is derived from an EMBL/GenBank/DDBJ whole genome shotgun (WGS) entry which is preliminary data.</text>
</comment>
<reference evidence="1" key="1">
    <citation type="submission" date="2020-08" db="EMBL/GenBank/DDBJ databases">
        <title>Functional genomics of gut bacteria from endangered species of beetles.</title>
        <authorList>
            <person name="Carlos-Shanley C."/>
        </authorList>
    </citation>
    <scope>NUCLEOTIDE SEQUENCE [LARGE SCALE GENOMIC DNA]</scope>
    <source>
        <strain evidence="1">S00060</strain>
    </source>
</reference>